<dbReference type="OrthoDB" id="1441538at2"/>
<dbReference type="InterPro" id="IPR027443">
    <property type="entry name" value="IPNS-like_sf"/>
</dbReference>
<dbReference type="Gene3D" id="2.60.120.330">
    <property type="entry name" value="B-lactam Antibiotic, Isopenicillin N Synthase, Chain"/>
    <property type="match status" value="1"/>
</dbReference>
<reference evidence="2 3" key="1">
    <citation type="submission" date="2016-07" db="EMBL/GenBank/DDBJ databases">
        <title>Whole-genome of two Shewanella species isolated from a digestive organ of sea cucumber Apostichopus japonicus Selenka 1867.</title>
        <authorList>
            <person name="Hong H.-H."/>
            <person name="Choi H."/>
            <person name="Cheon S."/>
            <person name="Oh J.-S."/>
            <person name="Lee H.-G."/>
            <person name="Park C."/>
        </authorList>
    </citation>
    <scope>NUCLEOTIDE SEQUENCE [LARGE SCALE GENOMIC DNA]</scope>
    <source>
        <strain evidence="2 3">CSB03KR</strain>
    </source>
</reference>
<dbReference type="InterPro" id="IPR004027">
    <property type="entry name" value="SEC_C_motif"/>
</dbReference>
<dbReference type="Pfam" id="PF05118">
    <property type="entry name" value="Asp_Arg_Hydrox"/>
    <property type="match status" value="1"/>
</dbReference>
<evidence type="ECO:0000313" key="2">
    <source>
        <dbReference type="EMBL" id="OEG72899.1"/>
    </source>
</evidence>
<dbReference type="AlphaFoldDB" id="A0A1E5IQS1"/>
<feature type="domain" description="Aspartyl/asparaginy/proline hydroxylase" evidence="1">
    <location>
        <begin position="69"/>
        <end position="166"/>
    </location>
</feature>
<protein>
    <submittedName>
        <fullName evidence="2">Zinc chelation protein SecC</fullName>
    </submittedName>
</protein>
<proteinExistence type="predicted"/>
<dbReference type="Gene3D" id="3.10.450.50">
    <property type="match status" value="1"/>
</dbReference>
<sequence>MKLDHEFYQLPLTFDIEQLQTEIAQFDETDWVAHHESFKGNSAIALISVDGTFNNEFKGPMKPTPALDKCQYIQQVIASFGEVIGRSRLMRLAPGCEVPLHSDINYHWHKRVRIHIPITTNEDVIFHCADKQVHMAQGDCWIFDSWKYHKVVNDSNEMRVHLVIDTIGSSRFWRMIREQSLVLGEGTHLPRKHLMFDTCAQPTIRTEHVNFPIIMHPSEVSALTQTLTEQIVSYQGNNADNSKAFIQLLEDFSLDWQELWSLFGEDRAGWSHYHQLRQRTLSSAAPFEQLVMVDSLTSAMKILVHLIMGPCMSTELAQQQATKNSAPPTNQAANAVNVATEQLPAGLTRNSPCPCGSGKKYKQCHGQLV</sequence>
<dbReference type="InterPro" id="IPR007803">
    <property type="entry name" value="Asp/Arg/Pro-Hydrxlase"/>
</dbReference>
<dbReference type="SUPFAM" id="SSF103642">
    <property type="entry name" value="Sec-C motif"/>
    <property type="match status" value="1"/>
</dbReference>
<organism evidence="2 3">
    <name type="scientific">Shewanella colwelliana</name>
    <name type="common">Alteromonas colwelliana</name>
    <dbReference type="NCBI Taxonomy" id="23"/>
    <lineage>
        <taxon>Bacteria</taxon>
        <taxon>Pseudomonadati</taxon>
        <taxon>Pseudomonadota</taxon>
        <taxon>Gammaproteobacteria</taxon>
        <taxon>Alteromonadales</taxon>
        <taxon>Shewanellaceae</taxon>
        <taxon>Shewanella</taxon>
    </lineage>
</organism>
<dbReference type="EMBL" id="MCBT01000046">
    <property type="protein sequence ID" value="OEG72899.1"/>
    <property type="molecule type" value="Genomic_DNA"/>
</dbReference>
<dbReference type="RefSeq" id="WP_069671939.1">
    <property type="nucleotide sequence ID" value="NZ_MCBT01000046.1"/>
</dbReference>
<accession>A0A1E5IQS1</accession>
<evidence type="ECO:0000259" key="1">
    <source>
        <dbReference type="Pfam" id="PF05118"/>
    </source>
</evidence>
<evidence type="ECO:0000313" key="3">
    <source>
        <dbReference type="Proteomes" id="UP000095230"/>
    </source>
</evidence>
<gene>
    <name evidence="2" type="ORF">BEL05_11605</name>
</gene>
<dbReference type="STRING" id="23.BEL05_11605"/>
<dbReference type="Pfam" id="PF02810">
    <property type="entry name" value="SEC-C"/>
    <property type="match status" value="1"/>
</dbReference>
<dbReference type="SUPFAM" id="SSF51197">
    <property type="entry name" value="Clavaminate synthase-like"/>
    <property type="match status" value="1"/>
</dbReference>
<dbReference type="Proteomes" id="UP000095230">
    <property type="component" value="Unassembled WGS sequence"/>
</dbReference>
<comment type="caution">
    <text evidence="2">The sequence shown here is derived from an EMBL/GenBank/DDBJ whole genome shotgun (WGS) entry which is preliminary data.</text>
</comment>
<name>A0A1E5IQS1_SHECO</name>